<name>B4MC65_DROVI</name>
<evidence type="ECO:0000259" key="2">
    <source>
        <dbReference type="Pfam" id="PF15998"/>
    </source>
</evidence>
<dbReference type="KEGG" id="dvi:6634971"/>
<evidence type="ECO:0000256" key="1">
    <source>
        <dbReference type="SAM" id="SignalP"/>
    </source>
</evidence>
<dbReference type="OMA" id="NVQVCIS"/>
<dbReference type="PANTHER" id="PTHR36299">
    <property type="entry name" value="AGAP008005-PA"/>
    <property type="match status" value="1"/>
</dbReference>
<dbReference type="EMBL" id="CH940656">
    <property type="protein sequence ID" value="EDW58686.1"/>
    <property type="molecule type" value="Genomic_DNA"/>
</dbReference>
<feature type="signal peptide" evidence="1">
    <location>
        <begin position="1"/>
        <end position="21"/>
    </location>
</feature>
<dbReference type="AlphaFoldDB" id="B4MC65"/>
<dbReference type="Proteomes" id="UP000008792">
    <property type="component" value="Unassembled WGS sequence"/>
</dbReference>
<accession>B4MC65</accession>
<feature type="chain" id="PRO_5002817617" description="DUF4773 domain-containing protein" evidence="1">
    <location>
        <begin position="22"/>
        <end position="218"/>
    </location>
</feature>
<sequence length="218" mass="24481">MGCLAPLCQLAAIFLLHCAYAQLYQGMQNGQHFYQTFMLFNPASGQQLMPRQYLPARMISNNLVELPTMGMPCSCQDFACKCCLGLGFGMMRDGLCVLVKCSRRDLSVDFAVELNHRSVANFGISPRNLPDICSPLVVPIFVSACLRLYNIQIIERSLYVCISLVFKIAFQPLFEYKLNCLQLSFMGVAVVPERDWGMDTKQLRLAQVTNDKLEINAA</sequence>
<gene>
    <name evidence="3" type="primary">Dvir\GJ14574</name>
    <name evidence="3" type="ORF">Dvir_GJ14574</name>
</gene>
<organism evidence="3 4">
    <name type="scientific">Drosophila virilis</name>
    <name type="common">Fruit fly</name>
    <dbReference type="NCBI Taxonomy" id="7244"/>
    <lineage>
        <taxon>Eukaryota</taxon>
        <taxon>Metazoa</taxon>
        <taxon>Ecdysozoa</taxon>
        <taxon>Arthropoda</taxon>
        <taxon>Hexapoda</taxon>
        <taxon>Insecta</taxon>
        <taxon>Pterygota</taxon>
        <taxon>Neoptera</taxon>
        <taxon>Endopterygota</taxon>
        <taxon>Diptera</taxon>
        <taxon>Brachycera</taxon>
        <taxon>Muscomorpha</taxon>
        <taxon>Ephydroidea</taxon>
        <taxon>Drosophilidae</taxon>
        <taxon>Drosophila</taxon>
    </lineage>
</organism>
<dbReference type="eggNOG" id="ENOG502TC9I">
    <property type="taxonomic scope" value="Eukaryota"/>
</dbReference>
<dbReference type="InterPro" id="IPR031941">
    <property type="entry name" value="DUF4773"/>
</dbReference>
<reference evidence="3 4" key="1">
    <citation type="journal article" date="2007" name="Nature">
        <title>Evolution of genes and genomes on the Drosophila phylogeny.</title>
        <authorList>
            <consortium name="Drosophila 12 Genomes Consortium"/>
            <person name="Clark A.G."/>
            <person name="Eisen M.B."/>
            <person name="Smith D.R."/>
            <person name="Bergman C.M."/>
            <person name="Oliver B."/>
            <person name="Markow T.A."/>
            <person name="Kaufman T.C."/>
            <person name="Kellis M."/>
            <person name="Gelbart W."/>
            <person name="Iyer V.N."/>
            <person name="Pollard D.A."/>
            <person name="Sackton T.B."/>
            <person name="Larracuente A.M."/>
            <person name="Singh N.D."/>
            <person name="Abad J.P."/>
            <person name="Abt D.N."/>
            <person name="Adryan B."/>
            <person name="Aguade M."/>
            <person name="Akashi H."/>
            <person name="Anderson W.W."/>
            <person name="Aquadro C.F."/>
            <person name="Ardell D.H."/>
            <person name="Arguello R."/>
            <person name="Artieri C.G."/>
            <person name="Barbash D.A."/>
            <person name="Barker D."/>
            <person name="Barsanti P."/>
            <person name="Batterham P."/>
            <person name="Batzoglou S."/>
            <person name="Begun D."/>
            <person name="Bhutkar A."/>
            <person name="Blanco E."/>
            <person name="Bosak S.A."/>
            <person name="Bradley R.K."/>
            <person name="Brand A.D."/>
            <person name="Brent M.R."/>
            <person name="Brooks A.N."/>
            <person name="Brown R.H."/>
            <person name="Butlin R.K."/>
            <person name="Caggese C."/>
            <person name="Calvi B.R."/>
            <person name="Bernardo de Carvalho A."/>
            <person name="Caspi A."/>
            <person name="Castrezana S."/>
            <person name="Celniker S.E."/>
            <person name="Chang J.L."/>
            <person name="Chapple C."/>
            <person name="Chatterji S."/>
            <person name="Chinwalla A."/>
            <person name="Civetta A."/>
            <person name="Clifton S.W."/>
            <person name="Comeron J.M."/>
            <person name="Costello J.C."/>
            <person name="Coyne J.A."/>
            <person name="Daub J."/>
            <person name="David R.G."/>
            <person name="Delcher A.L."/>
            <person name="Delehaunty K."/>
            <person name="Do C.B."/>
            <person name="Ebling H."/>
            <person name="Edwards K."/>
            <person name="Eickbush T."/>
            <person name="Evans J.D."/>
            <person name="Filipski A."/>
            <person name="Findeiss S."/>
            <person name="Freyhult E."/>
            <person name="Fulton L."/>
            <person name="Fulton R."/>
            <person name="Garcia A.C."/>
            <person name="Gardiner A."/>
            <person name="Garfield D.A."/>
            <person name="Garvin B.E."/>
            <person name="Gibson G."/>
            <person name="Gilbert D."/>
            <person name="Gnerre S."/>
            <person name="Godfrey J."/>
            <person name="Good R."/>
            <person name="Gotea V."/>
            <person name="Gravely B."/>
            <person name="Greenberg A.J."/>
            <person name="Griffiths-Jones S."/>
            <person name="Gross S."/>
            <person name="Guigo R."/>
            <person name="Gustafson E.A."/>
            <person name="Haerty W."/>
            <person name="Hahn M.W."/>
            <person name="Halligan D.L."/>
            <person name="Halpern A.L."/>
            <person name="Halter G.M."/>
            <person name="Han M.V."/>
            <person name="Heger A."/>
            <person name="Hillier L."/>
            <person name="Hinrichs A.S."/>
            <person name="Holmes I."/>
            <person name="Hoskins R.A."/>
            <person name="Hubisz M.J."/>
            <person name="Hultmark D."/>
            <person name="Huntley M.A."/>
            <person name="Jaffe D.B."/>
            <person name="Jagadeeshan S."/>
            <person name="Jeck W.R."/>
            <person name="Johnson J."/>
            <person name="Jones C.D."/>
            <person name="Jordan W.C."/>
            <person name="Karpen G.H."/>
            <person name="Kataoka E."/>
            <person name="Keightley P.D."/>
            <person name="Kheradpour P."/>
            <person name="Kirkness E.F."/>
            <person name="Koerich L.B."/>
            <person name="Kristiansen K."/>
            <person name="Kudrna D."/>
            <person name="Kulathinal R.J."/>
            <person name="Kumar S."/>
            <person name="Kwok R."/>
            <person name="Lander E."/>
            <person name="Langley C.H."/>
            <person name="Lapoint R."/>
            <person name="Lazzaro B.P."/>
            <person name="Lee S.J."/>
            <person name="Levesque L."/>
            <person name="Li R."/>
            <person name="Lin C.F."/>
            <person name="Lin M.F."/>
            <person name="Lindblad-Toh K."/>
            <person name="Llopart A."/>
            <person name="Long M."/>
            <person name="Low L."/>
            <person name="Lozovsky E."/>
            <person name="Lu J."/>
            <person name="Luo M."/>
            <person name="Machado C.A."/>
            <person name="Makalowski W."/>
            <person name="Marzo M."/>
            <person name="Matsuda M."/>
            <person name="Matzkin L."/>
            <person name="McAllister B."/>
            <person name="McBride C.S."/>
            <person name="McKernan B."/>
            <person name="McKernan K."/>
            <person name="Mendez-Lago M."/>
            <person name="Minx P."/>
            <person name="Mollenhauer M.U."/>
            <person name="Montooth K."/>
            <person name="Mount S.M."/>
            <person name="Mu X."/>
            <person name="Myers E."/>
            <person name="Negre B."/>
            <person name="Newfeld S."/>
            <person name="Nielsen R."/>
            <person name="Noor M.A."/>
            <person name="O'Grady P."/>
            <person name="Pachter L."/>
            <person name="Papaceit M."/>
            <person name="Parisi M.J."/>
            <person name="Parisi M."/>
            <person name="Parts L."/>
            <person name="Pedersen J.S."/>
            <person name="Pesole G."/>
            <person name="Phillippy A.M."/>
            <person name="Ponting C.P."/>
            <person name="Pop M."/>
            <person name="Porcelli D."/>
            <person name="Powell J.R."/>
            <person name="Prohaska S."/>
            <person name="Pruitt K."/>
            <person name="Puig M."/>
            <person name="Quesneville H."/>
            <person name="Ram K.R."/>
            <person name="Rand D."/>
            <person name="Rasmussen M.D."/>
            <person name="Reed L.K."/>
            <person name="Reenan R."/>
            <person name="Reily A."/>
            <person name="Remington K.A."/>
            <person name="Rieger T.T."/>
            <person name="Ritchie M.G."/>
            <person name="Robin C."/>
            <person name="Rogers Y.H."/>
            <person name="Rohde C."/>
            <person name="Rozas J."/>
            <person name="Rubenfield M.J."/>
            <person name="Ruiz A."/>
            <person name="Russo S."/>
            <person name="Salzberg S.L."/>
            <person name="Sanchez-Gracia A."/>
            <person name="Saranga D.J."/>
            <person name="Sato H."/>
            <person name="Schaeffer S.W."/>
            <person name="Schatz M.C."/>
            <person name="Schlenke T."/>
            <person name="Schwartz R."/>
            <person name="Segarra C."/>
            <person name="Singh R.S."/>
            <person name="Sirot L."/>
            <person name="Sirota M."/>
            <person name="Sisneros N.B."/>
            <person name="Smith C.D."/>
            <person name="Smith T.F."/>
            <person name="Spieth J."/>
            <person name="Stage D.E."/>
            <person name="Stark A."/>
            <person name="Stephan W."/>
            <person name="Strausberg R.L."/>
            <person name="Strempel S."/>
            <person name="Sturgill D."/>
            <person name="Sutton G."/>
            <person name="Sutton G.G."/>
            <person name="Tao W."/>
            <person name="Teichmann S."/>
            <person name="Tobari Y.N."/>
            <person name="Tomimura Y."/>
            <person name="Tsolas J.M."/>
            <person name="Valente V.L."/>
            <person name="Venter E."/>
            <person name="Venter J.C."/>
            <person name="Vicario S."/>
            <person name="Vieira F.G."/>
            <person name="Vilella A.J."/>
            <person name="Villasante A."/>
            <person name="Walenz B."/>
            <person name="Wang J."/>
            <person name="Wasserman M."/>
            <person name="Watts T."/>
            <person name="Wilson D."/>
            <person name="Wilson R.K."/>
            <person name="Wing R.A."/>
            <person name="Wolfner M.F."/>
            <person name="Wong A."/>
            <person name="Wong G.K."/>
            <person name="Wu C.I."/>
            <person name="Wu G."/>
            <person name="Yamamoto D."/>
            <person name="Yang H.P."/>
            <person name="Yang S.P."/>
            <person name="Yorke J.A."/>
            <person name="Yoshida K."/>
            <person name="Zdobnov E."/>
            <person name="Zhang P."/>
            <person name="Zhang Y."/>
            <person name="Zimin A.V."/>
            <person name="Baldwin J."/>
            <person name="Abdouelleil A."/>
            <person name="Abdulkadir J."/>
            <person name="Abebe A."/>
            <person name="Abera B."/>
            <person name="Abreu J."/>
            <person name="Acer S.C."/>
            <person name="Aftuck L."/>
            <person name="Alexander A."/>
            <person name="An P."/>
            <person name="Anderson E."/>
            <person name="Anderson S."/>
            <person name="Arachi H."/>
            <person name="Azer M."/>
            <person name="Bachantsang P."/>
            <person name="Barry A."/>
            <person name="Bayul T."/>
            <person name="Berlin A."/>
            <person name="Bessette D."/>
            <person name="Bloom T."/>
            <person name="Blye J."/>
            <person name="Boguslavskiy L."/>
            <person name="Bonnet C."/>
            <person name="Boukhgalter B."/>
            <person name="Bourzgui I."/>
            <person name="Brown A."/>
            <person name="Cahill P."/>
            <person name="Channer S."/>
            <person name="Cheshatsang Y."/>
            <person name="Chuda L."/>
            <person name="Citroen M."/>
            <person name="Collymore A."/>
            <person name="Cooke P."/>
            <person name="Costello M."/>
            <person name="D'Aco K."/>
            <person name="Daza R."/>
            <person name="De Haan G."/>
            <person name="DeGray S."/>
            <person name="DeMaso C."/>
            <person name="Dhargay N."/>
            <person name="Dooley K."/>
            <person name="Dooley E."/>
            <person name="Doricent M."/>
            <person name="Dorje P."/>
            <person name="Dorjee K."/>
            <person name="Dupes A."/>
            <person name="Elong R."/>
            <person name="Falk J."/>
            <person name="Farina A."/>
            <person name="Faro S."/>
            <person name="Ferguson D."/>
            <person name="Fisher S."/>
            <person name="Foley C.D."/>
            <person name="Franke A."/>
            <person name="Friedrich D."/>
            <person name="Gadbois L."/>
            <person name="Gearin G."/>
            <person name="Gearin C.R."/>
            <person name="Giannoukos G."/>
            <person name="Goode T."/>
            <person name="Graham J."/>
            <person name="Grandbois E."/>
            <person name="Grewal S."/>
            <person name="Gyaltsen K."/>
            <person name="Hafez N."/>
            <person name="Hagos B."/>
            <person name="Hall J."/>
            <person name="Henson C."/>
            <person name="Hollinger A."/>
            <person name="Honan T."/>
            <person name="Huard M.D."/>
            <person name="Hughes L."/>
            <person name="Hurhula B."/>
            <person name="Husby M.E."/>
            <person name="Kamat A."/>
            <person name="Kanga B."/>
            <person name="Kashin S."/>
            <person name="Khazanovich D."/>
            <person name="Kisner P."/>
            <person name="Lance K."/>
            <person name="Lara M."/>
            <person name="Lee W."/>
            <person name="Lennon N."/>
            <person name="Letendre F."/>
            <person name="LeVine R."/>
            <person name="Lipovsky A."/>
            <person name="Liu X."/>
            <person name="Liu J."/>
            <person name="Liu S."/>
            <person name="Lokyitsang T."/>
            <person name="Lokyitsang Y."/>
            <person name="Lubonja R."/>
            <person name="Lui A."/>
            <person name="MacDonald P."/>
            <person name="Magnisalis V."/>
            <person name="Maru K."/>
            <person name="Matthews C."/>
            <person name="McCusker W."/>
            <person name="McDonough S."/>
            <person name="Mehta T."/>
            <person name="Meldrim J."/>
            <person name="Meneus L."/>
            <person name="Mihai O."/>
            <person name="Mihalev A."/>
            <person name="Mihova T."/>
            <person name="Mittelman R."/>
            <person name="Mlenga V."/>
            <person name="Montmayeur A."/>
            <person name="Mulrain L."/>
            <person name="Navidi A."/>
            <person name="Naylor J."/>
            <person name="Negash T."/>
            <person name="Nguyen T."/>
            <person name="Nguyen N."/>
            <person name="Nicol R."/>
            <person name="Norbu C."/>
            <person name="Norbu N."/>
            <person name="Novod N."/>
            <person name="O'Neill B."/>
            <person name="Osman S."/>
            <person name="Markiewicz E."/>
            <person name="Oyono O.L."/>
            <person name="Patti C."/>
            <person name="Phunkhang P."/>
            <person name="Pierre F."/>
            <person name="Priest M."/>
            <person name="Raghuraman S."/>
            <person name="Rege F."/>
            <person name="Reyes R."/>
            <person name="Rise C."/>
            <person name="Rogov P."/>
            <person name="Ross K."/>
            <person name="Ryan E."/>
            <person name="Settipalli S."/>
            <person name="Shea T."/>
            <person name="Sherpa N."/>
            <person name="Shi L."/>
            <person name="Shih D."/>
            <person name="Sparrow T."/>
            <person name="Spaulding J."/>
            <person name="Stalker J."/>
            <person name="Stange-Thomann N."/>
            <person name="Stavropoulos S."/>
            <person name="Stone C."/>
            <person name="Strader C."/>
            <person name="Tesfaye S."/>
            <person name="Thomson T."/>
            <person name="Thoulutsang Y."/>
            <person name="Thoulutsang D."/>
            <person name="Topham K."/>
            <person name="Topping I."/>
            <person name="Tsamla T."/>
            <person name="Vassiliev H."/>
            <person name="Vo A."/>
            <person name="Wangchuk T."/>
            <person name="Wangdi T."/>
            <person name="Weiand M."/>
            <person name="Wilkinson J."/>
            <person name="Wilson A."/>
            <person name="Yadav S."/>
            <person name="Young G."/>
            <person name="Yu Q."/>
            <person name="Zembek L."/>
            <person name="Zhong D."/>
            <person name="Zimmer A."/>
            <person name="Zwirko Z."/>
            <person name="Jaffe D.B."/>
            <person name="Alvarez P."/>
            <person name="Brockman W."/>
            <person name="Butler J."/>
            <person name="Chin C."/>
            <person name="Gnerre S."/>
            <person name="Grabherr M."/>
            <person name="Kleber M."/>
            <person name="Mauceli E."/>
            <person name="MacCallum I."/>
        </authorList>
    </citation>
    <scope>NUCLEOTIDE SEQUENCE [LARGE SCALE GENOMIC DNA]</scope>
    <source>
        <strain evidence="4">Tucson 15010-1051.87</strain>
    </source>
</reference>
<feature type="domain" description="DUF4773" evidence="2">
    <location>
        <begin position="72"/>
        <end position="187"/>
    </location>
</feature>
<evidence type="ECO:0000313" key="4">
    <source>
        <dbReference type="Proteomes" id="UP000008792"/>
    </source>
</evidence>
<keyword evidence="1" id="KW-0732">Signal</keyword>
<dbReference type="InParanoid" id="B4MC65"/>
<dbReference type="Pfam" id="PF15998">
    <property type="entry name" value="DUF4773"/>
    <property type="match status" value="1"/>
</dbReference>
<keyword evidence="4" id="KW-1185">Reference proteome</keyword>
<dbReference type="PANTHER" id="PTHR36299:SF4">
    <property type="entry name" value="GH07892P-RELATED"/>
    <property type="match status" value="1"/>
</dbReference>
<dbReference type="HOGENOM" id="CLU_1268111_0_0_1"/>
<evidence type="ECO:0000313" key="3">
    <source>
        <dbReference type="EMBL" id="EDW58686.1"/>
    </source>
</evidence>
<dbReference type="OrthoDB" id="5952164at2759"/>
<proteinExistence type="predicted"/>
<protein>
    <recommendedName>
        <fullName evidence="2">DUF4773 domain-containing protein</fullName>
    </recommendedName>
</protein>
<dbReference type="PhylomeDB" id="B4MC65"/>